<gene>
    <name evidence="5" type="ORF">ABMA27_009274</name>
</gene>
<evidence type="ECO:0000313" key="6">
    <source>
        <dbReference type="Proteomes" id="UP001549920"/>
    </source>
</evidence>
<dbReference type="InterPro" id="IPR008775">
    <property type="entry name" value="Phytyl_CoA_dOase-like"/>
</dbReference>
<dbReference type="Pfam" id="PF05721">
    <property type="entry name" value="PhyH"/>
    <property type="match status" value="1"/>
</dbReference>
<dbReference type="Gene3D" id="2.60.120.620">
    <property type="entry name" value="q2cbj1_9rhob like domain"/>
    <property type="match status" value="1"/>
</dbReference>
<accession>A0ABR3HAI9</accession>
<dbReference type="SUPFAM" id="SSF51197">
    <property type="entry name" value="Clavaminate synthase-like"/>
    <property type="match status" value="1"/>
</dbReference>
<dbReference type="PANTHER" id="PTHR21308:SF1">
    <property type="entry name" value="PHYTANOYL-COA DIOXYGENASE, PEROXISOMAL"/>
    <property type="match status" value="1"/>
</dbReference>
<organism evidence="5 6">
    <name type="scientific">Loxostege sticticalis</name>
    <name type="common">Beet webworm moth</name>
    <dbReference type="NCBI Taxonomy" id="481309"/>
    <lineage>
        <taxon>Eukaryota</taxon>
        <taxon>Metazoa</taxon>
        <taxon>Ecdysozoa</taxon>
        <taxon>Arthropoda</taxon>
        <taxon>Hexapoda</taxon>
        <taxon>Insecta</taxon>
        <taxon>Pterygota</taxon>
        <taxon>Neoptera</taxon>
        <taxon>Endopterygota</taxon>
        <taxon>Lepidoptera</taxon>
        <taxon>Glossata</taxon>
        <taxon>Ditrysia</taxon>
        <taxon>Pyraloidea</taxon>
        <taxon>Crambidae</taxon>
        <taxon>Pyraustinae</taxon>
        <taxon>Loxostege</taxon>
    </lineage>
</organism>
<evidence type="ECO:0000256" key="4">
    <source>
        <dbReference type="ARBA" id="ARBA00034924"/>
    </source>
</evidence>
<comment type="similarity">
    <text evidence="1">Belongs to the PhyH family.</text>
</comment>
<keyword evidence="6" id="KW-1185">Reference proteome</keyword>
<dbReference type="Proteomes" id="UP001549920">
    <property type="component" value="Unassembled WGS sequence"/>
</dbReference>
<reference evidence="5 6" key="1">
    <citation type="submission" date="2024-06" db="EMBL/GenBank/DDBJ databases">
        <title>A chromosome-level genome assembly of beet webworm, Loxostege sticticalis.</title>
        <authorList>
            <person name="Zhang Y."/>
        </authorList>
    </citation>
    <scope>NUCLEOTIDE SEQUENCE [LARGE SCALE GENOMIC DNA]</scope>
    <source>
        <strain evidence="5">AQ026</strain>
        <tissue evidence="5">Whole body</tissue>
    </source>
</reference>
<name>A0ABR3HAI9_LOXSC</name>
<comment type="caution">
    <text evidence="5">The sequence shown here is derived from an EMBL/GenBank/DDBJ whole genome shotgun (WGS) entry which is preliminary data.</text>
</comment>
<dbReference type="InterPro" id="IPR047128">
    <property type="entry name" value="PhyH"/>
</dbReference>
<evidence type="ECO:0000256" key="2">
    <source>
        <dbReference type="ARBA" id="ARBA00034809"/>
    </source>
</evidence>
<evidence type="ECO:0000256" key="1">
    <source>
        <dbReference type="ARBA" id="ARBA00005830"/>
    </source>
</evidence>
<evidence type="ECO:0000313" key="5">
    <source>
        <dbReference type="EMBL" id="KAL0861800.1"/>
    </source>
</evidence>
<proteinExistence type="inferred from homology"/>
<dbReference type="EC" id="1.14.11.18" evidence="2"/>
<dbReference type="PANTHER" id="PTHR21308">
    <property type="entry name" value="PHYTANOYL-COA ALPHA-HYDROXYLASE"/>
    <property type="match status" value="1"/>
</dbReference>
<protein>
    <recommendedName>
        <fullName evidence="2">phytanoyl-CoA dioxygenase</fullName>
        <ecNumber evidence="2">1.14.11.18</ecNumber>
    </recommendedName>
    <alternativeName>
        <fullName evidence="3">Phytanic acid oxidase</fullName>
    </alternativeName>
    <alternativeName>
        <fullName evidence="4">Phytanoyl-CoA alpha-hydroxylase</fullName>
    </alternativeName>
</protein>
<sequence>MVRLTAAQKQFYKDNGYIMLKGAFTPSEMNKLSERYDVLFNSKNPRVMENSWQGSNETNRITDSPYTVKGIHNLHHHDATFGNALYNENLLDAVADCLGTENIALHHTKAHLKPPEKGAVYPMHQDYHYFPYDKHGCVAAFIHLDDAYPENGCLYVYPGSHKLGPQEDVGKLEGNFHYVDNKKFPLEKAVPVRAERGDVVIFSYLLIHGSPQNTSNNPRRMYLAQFFDPAHKPVGTWPRNPSYGWMLRGVNANKDASIANQYAFD</sequence>
<evidence type="ECO:0000256" key="3">
    <source>
        <dbReference type="ARBA" id="ARBA00034921"/>
    </source>
</evidence>
<dbReference type="EMBL" id="JBEUOH010000023">
    <property type="protein sequence ID" value="KAL0861800.1"/>
    <property type="molecule type" value="Genomic_DNA"/>
</dbReference>